<reference evidence="1" key="1">
    <citation type="journal article" date="2020" name="mSystems">
        <title>Genome- and Community-Level Interaction Insights into Carbon Utilization and Element Cycling Functions of Hydrothermarchaeota in Hydrothermal Sediment.</title>
        <authorList>
            <person name="Zhou Z."/>
            <person name="Liu Y."/>
            <person name="Xu W."/>
            <person name="Pan J."/>
            <person name="Luo Z.H."/>
            <person name="Li M."/>
        </authorList>
    </citation>
    <scope>NUCLEOTIDE SEQUENCE [LARGE SCALE GENOMIC DNA]</scope>
    <source>
        <strain evidence="1">HyVt-219</strain>
    </source>
</reference>
<accession>A0A7V0MZJ0</accession>
<dbReference type="EMBL" id="DRBC01000253">
    <property type="protein sequence ID" value="HDN84939.1"/>
    <property type="molecule type" value="Genomic_DNA"/>
</dbReference>
<dbReference type="Proteomes" id="UP000885660">
    <property type="component" value="Unassembled WGS sequence"/>
</dbReference>
<organism evidence="1">
    <name type="scientific">Aerophobetes bacterium</name>
    <dbReference type="NCBI Taxonomy" id="2030807"/>
    <lineage>
        <taxon>Bacteria</taxon>
        <taxon>Candidatus Aerophobota</taxon>
    </lineage>
</organism>
<proteinExistence type="predicted"/>
<protein>
    <submittedName>
        <fullName evidence="1">IS256 family transposase</fullName>
    </submittedName>
</protein>
<name>A0A7V0MZJ0_UNCAE</name>
<sequence length="45" mass="5198">LAVPRDRDGDFRPQVLPSRFKRDSEDRFKTLQALFLSSYSPSAIN</sequence>
<dbReference type="AlphaFoldDB" id="A0A7V0MZJ0"/>
<gene>
    <name evidence="1" type="ORF">ENG47_04195</name>
</gene>
<evidence type="ECO:0000313" key="1">
    <source>
        <dbReference type="EMBL" id="HDN84939.1"/>
    </source>
</evidence>
<comment type="caution">
    <text evidence="1">The sequence shown here is derived from an EMBL/GenBank/DDBJ whole genome shotgun (WGS) entry which is preliminary data.</text>
</comment>
<feature type="non-terminal residue" evidence="1">
    <location>
        <position position="1"/>
    </location>
</feature>